<proteinExistence type="predicted"/>
<keyword evidence="3" id="KW-1185">Reference proteome</keyword>
<keyword evidence="2" id="KW-0808">Transferase</keyword>
<dbReference type="Pfam" id="PF00583">
    <property type="entry name" value="Acetyltransf_1"/>
    <property type="match status" value="1"/>
</dbReference>
<dbReference type="Proteomes" id="UP000244937">
    <property type="component" value="Chromosome"/>
</dbReference>
<sequence>MNTITQITAEETYPVRHEVLRKGKPLESCRFDGDELETTVHFGLYENLELAGVVTVLENGNPVFEAERQFQVRGMAVLEQHQKKGFGDNLLTAAEDYIKGKHGRLIWFNARIGAAGFYEKAGYKKNGPAFEIPNVGPHYVMHKEVL</sequence>
<dbReference type="RefSeq" id="WP_108902475.1">
    <property type="nucleotide sequence ID" value="NZ_CP029187.1"/>
</dbReference>
<name>A0A2S1SE99_9FLAO</name>
<feature type="domain" description="N-acetyltransferase" evidence="1">
    <location>
        <begin position="1"/>
        <end position="146"/>
    </location>
</feature>
<dbReference type="PROSITE" id="PS51186">
    <property type="entry name" value="GNAT"/>
    <property type="match status" value="1"/>
</dbReference>
<reference evidence="2 3" key="1">
    <citation type="submission" date="2018-05" db="EMBL/GenBank/DDBJ databases">
        <title>Genome sequencing of Flavobacterium sp. HYN0049.</title>
        <authorList>
            <person name="Yi H."/>
            <person name="Baek C."/>
        </authorList>
    </citation>
    <scope>NUCLEOTIDE SEQUENCE [LARGE SCALE GENOMIC DNA]</scope>
    <source>
        <strain evidence="2 3">HYN0049</strain>
    </source>
</reference>
<evidence type="ECO:0000259" key="1">
    <source>
        <dbReference type="PROSITE" id="PS51186"/>
    </source>
</evidence>
<protein>
    <submittedName>
        <fullName evidence="2">GNAT family N-acetyltransferase</fullName>
    </submittedName>
</protein>
<gene>
    <name evidence="2" type="ORF">HYN49_01535</name>
</gene>
<dbReference type="EMBL" id="CP029187">
    <property type="protein sequence ID" value="AWI24677.1"/>
    <property type="molecule type" value="Genomic_DNA"/>
</dbReference>
<dbReference type="SUPFAM" id="SSF55729">
    <property type="entry name" value="Acyl-CoA N-acyltransferases (Nat)"/>
    <property type="match status" value="1"/>
</dbReference>
<dbReference type="OrthoDB" id="2352823at2"/>
<accession>A0A2S1SE99</accession>
<dbReference type="InterPro" id="IPR016181">
    <property type="entry name" value="Acyl_CoA_acyltransferase"/>
</dbReference>
<evidence type="ECO:0000313" key="3">
    <source>
        <dbReference type="Proteomes" id="UP000244937"/>
    </source>
</evidence>
<dbReference type="InterPro" id="IPR000182">
    <property type="entry name" value="GNAT_dom"/>
</dbReference>
<dbReference type="KEGG" id="fpal:HYN49_01535"/>
<dbReference type="Gene3D" id="3.40.630.30">
    <property type="match status" value="1"/>
</dbReference>
<dbReference type="AlphaFoldDB" id="A0A2S1SE99"/>
<dbReference type="CDD" id="cd04301">
    <property type="entry name" value="NAT_SF"/>
    <property type="match status" value="1"/>
</dbReference>
<evidence type="ECO:0000313" key="2">
    <source>
        <dbReference type="EMBL" id="AWI24677.1"/>
    </source>
</evidence>
<organism evidence="2 3">
    <name type="scientific">Flavobacterium pallidum</name>
    <dbReference type="NCBI Taxonomy" id="2172098"/>
    <lineage>
        <taxon>Bacteria</taxon>
        <taxon>Pseudomonadati</taxon>
        <taxon>Bacteroidota</taxon>
        <taxon>Flavobacteriia</taxon>
        <taxon>Flavobacteriales</taxon>
        <taxon>Flavobacteriaceae</taxon>
        <taxon>Flavobacterium</taxon>
    </lineage>
</organism>
<dbReference type="GO" id="GO:0016747">
    <property type="term" value="F:acyltransferase activity, transferring groups other than amino-acyl groups"/>
    <property type="evidence" value="ECO:0007669"/>
    <property type="project" value="InterPro"/>
</dbReference>